<feature type="repeat" description="ANK" evidence="3">
    <location>
        <begin position="880"/>
        <end position="912"/>
    </location>
</feature>
<dbReference type="PANTHER" id="PTHR23206:SF8">
    <property type="entry name" value="ANKYRIN REPEAT AND KH DOMAIN-CONTAINING 1"/>
    <property type="match status" value="1"/>
</dbReference>
<sequence length="985" mass="107487">MEPLSIIGGISATGAIVAAITKTIKNLSDAKGRFEGADVTIKLLINELLTVQTSLVQIQGWAQYNFADSPTHRELLEAFKNSIDGVKVAMDIMAEEVAGLVSNNPFWRNTKYTWNEAGMKDHAERLRSQYAALQLLIQATRCHTDMQQTTLLSQPENRRLIKKVVDDATTLRATRRGSEAGAATIISHPESTIGGTVFDIDAEIVKTGPYLNAMAHNQSRSKGIVHRSVSDATNPFRQGAPTIVTESESTHDSGFFDADANTVNPVAYREAITQARSRSPVKLAHRSASDSPRYTPRDYPQLERRSNQELSGPAEQDEHGDLLSPMEHFKTEPWQKPRPYSSIHFDDQANQLRPIHHKTSASCSAIPQQSSLAGQGKTSDVKKSAWGTIRKYASKARLAPPSPEQLSPNSPGSVGPPLDSLRVKRRHERNLHTSIDFCSAEGLRAPALVRAAQSGSRVEIERLLEQRVDIEERHEGSGRTALAVASHCGNDDVVALLLRHGAKTDVEDKSHMTPLHLAASRGHYRVVQELLEDHADVDARGPDGKAPLRLACDHDHSEVAELLLSYRAKVNARDRHNLTALHAAARIGDEPTIKLLLKSRADIEAKDAELMTALHYAAEGDHDAAIETLLAGKADIEASGKAAMTPLSCACAAGASQATALLLAKKANIRHQADGDMTPLHWASYYGHEGVADLLLQQKRAAPVDARTSDGRTALHLAVMTKSFPAAELLLRKGASVEARCHKGLRPIHYACNQRDPTILQLLLSYNAHIEVATTQHGHRPLHLAAMSGSEDLVNILLTRGGIVEARDAAGDRALCHAATRGNATVVRMLLDKSAAVHSRFHKQGSREDSPLCRAAKAGHLAVVLELIERGASIQQRDEANWQPLRYAAHYGHPDIVEILLRMGASVLAMDVPITQRDETIAGQIGFASSVDGKRRTAVARLLDKAEAEERRRIKPHRMAVDDAFLTLPANVAREPEAVRIYEMG</sequence>
<gene>
    <name evidence="5" type="ORF">H2201_006915</name>
</gene>
<feature type="repeat" description="ANK" evidence="3">
    <location>
        <begin position="477"/>
        <end position="509"/>
    </location>
</feature>
<protein>
    <recommendedName>
        <fullName evidence="7">Fungal N-terminal domain-containing protein</fullName>
    </recommendedName>
</protein>
<feature type="repeat" description="ANK" evidence="3">
    <location>
        <begin position="847"/>
        <end position="879"/>
    </location>
</feature>
<keyword evidence="6" id="KW-1185">Reference proteome</keyword>
<keyword evidence="2 3" id="KW-0040">ANK repeat</keyword>
<dbReference type="Gene3D" id="1.25.40.20">
    <property type="entry name" value="Ankyrin repeat-containing domain"/>
    <property type="match status" value="5"/>
</dbReference>
<feature type="repeat" description="ANK" evidence="3">
    <location>
        <begin position="710"/>
        <end position="742"/>
    </location>
</feature>
<feature type="region of interest" description="Disordered" evidence="4">
    <location>
        <begin position="395"/>
        <end position="420"/>
    </location>
</feature>
<feature type="compositionally biased region" description="Polar residues" evidence="4">
    <location>
        <begin position="360"/>
        <end position="378"/>
    </location>
</feature>
<dbReference type="Pfam" id="PF12796">
    <property type="entry name" value="Ank_2"/>
    <property type="match status" value="4"/>
</dbReference>
<dbReference type="Proteomes" id="UP001172684">
    <property type="component" value="Unassembled WGS sequence"/>
</dbReference>
<dbReference type="Pfam" id="PF13637">
    <property type="entry name" value="Ank_4"/>
    <property type="match status" value="1"/>
</dbReference>
<dbReference type="InterPro" id="IPR036770">
    <property type="entry name" value="Ankyrin_rpt-contain_sf"/>
</dbReference>
<feature type="repeat" description="ANK" evidence="3">
    <location>
        <begin position="777"/>
        <end position="809"/>
    </location>
</feature>
<evidence type="ECO:0000256" key="4">
    <source>
        <dbReference type="SAM" id="MobiDB-lite"/>
    </source>
</evidence>
<evidence type="ECO:0000256" key="1">
    <source>
        <dbReference type="ARBA" id="ARBA00022737"/>
    </source>
</evidence>
<feature type="repeat" description="ANK" evidence="3">
    <location>
        <begin position="543"/>
        <end position="575"/>
    </location>
</feature>
<reference evidence="5" key="1">
    <citation type="submission" date="2022-10" db="EMBL/GenBank/DDBJ databases">
        <title>Culturing micro-colonial fungi from biological soil crusts in the Mojave desert and describing Neophaeococcomyces mojavensis, and introducing the new genera and species Taxawa tesnikishii.</title>
        <authorList>
            <person name="Kurbessoian T."/>
            <person name="Stajich J.E."/>
        </authorList>
    </citation>
    <scope>NUCLEOTIDE SEQUENCE</scope>
    <source>
        <strain evidence="5">TK_1</strain>
    </source>
</reference>
<evidence type="ECO:0000256" key="2">
    <source>
        <dbReference type="ARBA" id="ARBA00023043"/>
    </source>
</evidence>
<organism evidence="5 6">
    <name type="scientific">Coniosporium apollinis</name>
    <dbReference type="NCBI Taxonomy" id="61459"/>
    <lineage>
        <taxon>Eukaryota</taxon>
        <taxon>Fungi</taxon>
        <taxon>Dikarya</taxon>
        <taxon>Ascomycota</taxon>
        <taxon>Pezizomycotina</taxon>
        <taxon>Dothideomycetes</taxon>
        <taxon>Dothideomycetes incertae sedis</taxon>
        <taxon>Coniosporium</taxon>
    </lineage>
</organism>
<feature type="repeat" description="ANK" evidence="3">
    <location>
        <begin position="609"/>
        <end position="641"/>
    </location>
</feature>
<dbReference type="Pfam" id="PF00023">
    <property type="entry name" value="Ank"/>
    <property type="match status" value="1"/>
</dbReference>
<evidence type="ECO:0000313" key="6">
    <source>
        <dbReference type="Proteomes" id="UP001172684"/>
    </source>
</evidence>
<feature type="repeat" description="ANK" evidence="3">
    <location>
        <begin position="576"/>
        <end position="608"/>
    </location>
</feature>
<dbReference type="InterPro" id="IPR051631">
    <property type="entry name" value="Ankyrin-KH/SAM_domain"/>
</dbReference>
<dbReference type="PANTHER" id="PTHR23206">
    <property type="entry name" value="MASK PROTEIN"/>
    <property type="match status" value="1"/>
</dbReference>
<feature type="repeat" description="ANK" evidence="3">
    <location>
        <begin position="510"/>
        <end position="542"/>
    </location>
</feature>
<evidence type="ECO:0000313" key="5">
    <source>
        <dbReference type="EMBL" id="KAJ9660493.1"/>
    </source>
</evidence>
<dbReference type="PROSITE" id="PS50088">
    <property type="entry name" value="ANK_REPEAT"/>
    <property type="match status" value="10"/>
</dbReference>
<accession>A0ABQ9NKV2</accession>
<dbReference type="PROSITE" id="PS50297">
    <property type="entry name" value="ANK_REP_REGION"/>
    <property type="match status" value="9"/>
</dbReference>
<feature type="region of interest" description="Disordered" evidence="4">
    <location>
        <begin position="273"/>
        <end position="325"/>
    </location>
</feature>
<keyword evidence="1" id="KW-0677">Repeat</keyword>
<dbReference type="InterPro" id="IPR002110">
    <property type="entry name" value="Ankyrin_rpt"/>
</dbReference>
<dbReference type="SMART" id="SM00248">
    <property type="entry name" value="ANK"/>
    <property type="match status" value="13"/>
</dbReference>
<feature type="region of interest" description="Disordered" evidence="4">
    <location>
        <begin position="358"/>
        <end position="383"/>
    </location>
</feature>
<name>A0ABQ9NKV2_9PEZI</name>
<dbReference type="EMBL" id="JAPDRL010000065">
    <property type="protein sequence ID" value="KAJ9660493.1"/>
    <property type="molecule type" value="Genomic_DNA"/>
</dbReference>
<feature type="compositionally biased region" description="Basic and acidic residues" evidence="4">
    <location>
        <begin position="316"/>
        <end position="325"/>
    </location>
</feature>
<dbReference type="PRINTS" id="PR01415">
    <property type="entry name" value="ANKYRIN"/>
</dbReference>
<evidence type="ECO:0000256" key="3">
    <source>
        <dbReference type="PROSITE-ProRule" id="PRU00023"/>
    </source>
</evidence>
<comment type="caution">
    <text evidence="5">The sequence shown here is derived from an EMBL/GenBank/DDBJ whole genome shotgun (WGS) entry which is preliminary data.</text>
</comment>
<evidence type="ECO:0008006" key="7">
    <source>
        <dbReference type="Google" id="ProtNLM"/>
    </source>
</evidence>
<proteinExistence type="predicted"/>
<dbReference type="SUPFAM" id="SSF48403">
    <property type="entry name" value="Ankyrin repeat"/>
    <property type="match status" value="2"/>
</dbReference>
<feature type="repeat" description="ANK" evidence="3">
    <location>
        <begin position="743"/>
        <end position="775"/>
    </location>
</feature>